<dbReference type="Proteomes" id="UP000777438">
    <property type="component" value="Unassembled WGS sequence"/>
</dbReference>
<dbReference type="EMBL" id="JAGPYM010000008">
    <property type="protein sequence ID" value="KAH6891013.1"/>
    <property type="molecule type" value="Genomic_DNA"/>
</dbReference>
<evidence type="ECO:0000313" key="2">
    <source>
        <dbReference type="EMBL" id="KAH6891013.1"/>
    </source>
</evidence>
<organism evidence="2 3">
    <name type="scientific">Thelonectria olida</name>
    <dbReference type="NCBI Taxonomy" id="1576542"/>
    <lineage>
        <taxon>Eukaryota</taxon>
        <taxon>Fungi</taxon>
        <taxon>Dikarya</taxon>
        <taxon>Ascomycota</taxon>
        <taxon>Pezizomycotina</taxon>
        <taxon>Sordariomycetes</taxon>
        <taxon>Hypocreomycetidae</taxon>
        <taxon>Hypocreales</taxon>
        <taxon>Nectriaceae</taxon>
        <taxon>Thelonectria</taxon>
    </lineage>
</organism>
<comment type="caution">
    <text evidence="2">The sequence shown here is derived from an EMBL/GenBank/DDBJ whole genome shotgun (WGS) entry which is preliminary data.</text>
</comment>
<keyword evidence="1" id="KW-0812">Transmembrane</keyword>
<feature type="transmembrane region" description="Helical" evidence="1">
    <location>
        <begin position="104"/>
        <end position="124"/>
    </location>
</feature>
<protein>
    <submittedName>
        <fullName evidence="2">Uncharacterized protein</fullName>
    </submittedName>
</protein>
<evidence type="ECO:0000256" key="1">
    <source>
        <dbReference type="SAM" id="Phobius"/>
    </source>
</evidence>
<evidence type="ECO:0000313" key="3">
    <source>
        <dbReference type="Proteomes" id="UP000777438"/>
    </source>
</evidence>
<feature type="transmembrane region" description="Helical" evidence="1">
    <location>
        <begin position="21"/>
        <end position="38"/>
    </location>
</feature>
<keyword evidence="3" id="KW-1185">Reference proteome</keyword>
<sequence>MKGKKTQEALMTETSDHGHDTGGVLMFLFFSLPSLAVVRSSGGQLGGGPGSSAWRGPLAVQLFRIPHTSEEKVGIRSVHGDREGLSLGVPCERRKLLQVSLVPLQSHALVFVPLCALLVALPFVPCVQLSTPRSCHLCRPSYVYLSFCRYAAVMAAPPVHYPPTRPRWSQCEIHPLSGCKLWFCPGGCRLPMPRKVAEGFRKSHSHSHSLCRRSLLALSVL</sequence>
<keyword evidence="1" id="KW-1133">Transmembrane helix</keyword>
<dbReference type="AlphaFoldDB" id="A0A9P8W8P9"/>
<proteinExistence type="predicted"/>
<gene>
    <name evidence="2" type="ORF">B0T10DRAFT_300061</name>
</gene>
<keyword evidence="1" id="KW-0472">Membrane</keyword>
<accession>A0A9P8W8P9</accession>
<name>A0A9P8W8P9_9HYPO</name>
<reference evidence="2 3" key="1">
    <citation type="journal article" date="2021" name="Nat. Commun.">
        <title>Genetic determinants of endophytism in the Arabidopsis root mycobiome.</title>
        <authorList>
            <person name="Mesny F."/>
            <person name="Miyauchi S."/>
            <person name="Thiergart T."/>
            <person name="Pickel B."/>
            <person name="Atanasova L."/>
            <person name="Karlsson M."/>
            <person name="Huettel B."/>
            <person name="Barry K.W."/>
            <person name="Haridas S."/>
            <person name="Chen C."/>
            <person name="Bauer D."/>
            <person name="Andreopoulos W."/>
            <person name="Pangilinan J."/>
            <person name="LaButti K."/>
            <person name="Riley R."/>
            <person name="Lipzen A."/>
            <person name="Clum A."/>
            <person name="Drula E."/>
            <person name="Henrissat B."/>
            <person name="Kohler A."/>
            <person name="Grigoriev I.V."/>
            <person name="Martin F.M."/>
            <person name="Hacquard S."/>
        </authorList>
    </citation>
    <scope>NUCLEOTIDE SEQUENCE [LARGE SCALE GENOMIC DNA]</scope>
    <source>
        <strain evidence="2 3">MPI-CAGE-CH-0241</strain>
    </source>
</reference>